<dbReference type="EMBL" id="RXLZ01000018">
    <property type="protein sequence ID" value="RTQ90005.1"/>
    <property type="molecule type" value="Genomic_DNA"/>
</dbReference>
<proteinExistence type="predicted"/>
<sequence>MLSSGRDGVLPCLYRVTIQDTVMIIGFRHKGLERFYRSGSSSGIRHSHASKVLMILTILDVASGPEDLAMPGLRLHKLRGGLKGHWSVWVNGNWRITFRFTGSDVELLDYLDYH</sequence>
<protein>
    <submittedName>
        <fullName evidence="1">Peptidase</fullName>
    </submittedName>
</protein>
<name>A0A3S0HF05_STEMA</name>
<dbReference type="Proteomes" id="UP000271705">
    <property type="component" value="Unassembled WGS sequence"/>
</dbReference>
<organism evidence="1 2">
    <name type="scientific">Stenotrophomonas maltophilia</name>
    <name type="common">Pseudomonas maltophilia</name>
    <name type="synonym">Xanthomonas maltophilia</name>
    <dbReference type="NCBI Taxonomy" id="40324"/>
    <lineage>
        <taxon>Bacteria</taxon>
        <taxon>Pseudomonadati</taxon>
        <taxon>Pseudomonadota</taxon>
        <taxon>Gammaproteobacteria</taxon>
        <taxon>Lysobacterales</taxon>
        <taxon>Lysobacteraceae</taxon>
        <taxon>Stenotrophomonas</taxon>
        <taxon>Stenotrophomonas maltophilia group</taxon>
    </lineage>
</organism>
<dbReference type="Pfam" id="PF05015">
    <property type="entry name" value="HigB-like_toxin"/>
    <property type="match status" value="1"/>
</dbReference>
<dbReference type="Gene3D" id="3.30.2310.20">
    <property type="entry name" value="RelE-like"/>
    <property type="match status" value="1"/>
</dbReference>
<dbReference type="InterPro" id="IPR035093">
    <property type="entry name" value="RelE/ParE_toxin_dom_sf"/>
</dbReference>
<dbReference type="InterPro" id="IPR007711">
    <property type="entry name" value="HigB-1"/>
</dbReference>
<dbReference type="AlphaFoldDB" id="A0A3S0HF05"/>
<comment type="caution">
    <text evidence="1">The sequence shown here is derived from an EMBL/GenBank/DDBJ whole genome shotgun (WGS) entry which is preliminary data.</text>
</comment>
<gene>
    <name evidence="1" type="ORF">EKL94_08050</name>
</gene>
<evidence type="ECO:0000313" key="2">
    <source>
        <dbReference type="Proteomes" id="UP000271705"/>
    </source>
</evidence>
<dbReference type="SUPFAM" id="SSF143011">
    <property type="entry name" value="RelE-like"/>
    <property type="match status" value="1"/>
</dbReference>
<reference evidence="1 2" key="1">
    <citation type="submission" date="2018-12" db="EMBL/GenBank/DDBJ databases">
        <authorList>
            <person name="Kartti S."/>
            <person name="Manni A."/>
            <person name="Chemao El Fihri M.W."/>
            <person name="Laamarti M."/>
            <person name="Temsamani L."/>
            <person name="El Jamali J.E."/>
            <person name="Ouadghiri M."/>
            <person name="Ibrahimi A."/>
            <person name="Filati-Maltouf A."/>
        </authorList>
    </citation>
    <scope>NUCLEOTIDE SEQUENCE [LARGE SCALE GENOMIC DNA]</scope>
    <source>
        <strain evidence="1 2">MDMC339</strain>
    </source>
</reference>
<evidence type="ECO:0000313" key="1">
    <source>
        <dbReference type="EMBL" id="RTQ90005.1"/>
    </source>
</evidence>
<dbReference type="PANTHER" id="PTHR40266">
    <property type="entry name" value="TOXIN HIGB-1"/>
    <property type="match status" value="1"/>
</dbReference>
<dbReference type="PANTHER" id="PTHR40266:SF2">
    <property type="entry name" value="TOXIN HIGB-1"/>
    <property type="match status" value="1"/>
</dbReference>
<accession>A0A3S0HF05</accession>